<comment type="subcellular location">
    <subcellularLocation>
        <location evidence="1">Secreted</location>
    </subcellularLocation>
</comment>
<name>A0A6S6U2U0_9BACT</name>
<dbReference type="GO" id="GO:0016810">
    <property type="term" value="F:hydrolase activity, acting on carbon-nitrogen (but not peptide) bonds"/>
    <property type="evidence" value="ECO:0007669"/>
    <property type="project" value="InterPro"/>
</dbReference>
<evidence type="ECO:0000259" key="3">
    <source>
        <dbReference type="PROSITE" id="PS51677"/>
    </source>
</evidence>
<dbReference type="InterPro" id="IPR011330">
    <property type="entry name" value="Glyco_hydro/deAcase_b/a-brl"/>
</dbReference>
<dbReference type="CDD" id="cd10918">
    <property type="entry name" value="CE4_NodB_like_5s_6s"/>
    <property type="match status" value="1"/>
</dbReference>
<evidence type="ECO:0000256" key="1">
    <source>
        <dbReference type="ARBA" id="ARBA00004613"/>
    </source>
</evidence>
<gene>
    <name evidence="4" type="ORF">HELGO_WM45823</name>
</gene>
<dbReference type="SUPFAM" id="SSF88713">
    <property type="entry name" value="Glycoside hydrolase/deacetylase"/>
    <property type="match status" value="1"/>
</dbReference>
<evidence type="ECO:0000313" key="4">
    <source>
        <dbReference type="EMBL" id="CAA6821786.1"/>
    </source>
</evidence>
<dbReference type="GO" id="GO:0005975">
    <property type="term" value="P:carbohydrate metabolic process"/>
    <property type="evidence" value="ECO:0007669"/>
    <property type="project" value="InterPro"/>
</dbReference>
<dbReference type="PANTHER" id="PTHR34216:SF3">
    <property type="entry name" value="POLY-BETA-1,6-N-ACETYL-D-GLUCOSAMINE N-DEACETYLASE"/>
    <property type="match status" value="1"/>
</dbReference>
<dbReference type="InterPro" id="IPR051398">
    <property type="entry name" value="Polysacch_Deacetylase"/>
</dbReference>
<feature type="domain" description="NodB homology" evidence="3">
    <location>
        <begin position="67"/>
        <end position="279"/>
    </location>
</feature>
<dbReference type="EMBL" id="CACVAQ010000302">
    <property type="protein sequence ID" value="CAA6821786.1"/>
    <property type="molecule type" value="Genomic_DNA"/>
</dbReference>
<dbReference type="PANTHER" id="PTHR34216">
    <property type="match status" value="1"/>
</dbReference>
<dbReference type="Gene3D" id="3.20.20.370">
    <property type="entry name" value="Glycoside hydrolase/deacetylase"/>
    <property type="match status" value="1"/>
</dbReference>
<proteinExistence type="predicted"/>
<keyword evidence="2" id="KW-0732">Signal</keyword>
<dbReference type="Pfam" id="PF01522">
    <property type="entry name" value="Polysacc_deac_1"/>
    <property type="match status" value="1"/>
</dbReference>
<reference evidence="4" key="1">
    <citation type="submission" date="2020-01" db="EMBL/GenBank/DDBJ databases">
        <authorList>
            <person name="Meier V. D."/>
            <person name="Meier V D."/>
        </authorList>
    </citation>
    <scope>NUCLEOTIDE SEQUENCE</scope>
    <source>
        <strain evidence="4">HLG_WM_MAG_10</strain>
    </source>
</reference>
<organism evidence="4">
    <name type="scientific">uncultured Aureispira sp</name>
    <dbReference type="NCBI Taxonomy" id="1331704"/>
    <lineage>
        <taxon>Bacteria</taxon>
        <taxon>Pseudomonadati</taxon>
        <taxon>Bacteroidota</taxon>
        <taxon>Saprospiria</taxon>
        <taxon>Saprospirales</taxon>
        <taxon>Saprospiraceae</taxon>
        <taxon>Aureispira</taxon>
        <taxon>environmental samples</taxon>
    </lineage>
</organism>
<dbReference type="PROSITE" id="PS51677">
    <property type="entry name" value="NODB"/>
    <property type="match status" value="1"/>
</dbReference>
<dbReference type="InterPro" id="IPR002509">
    <property type="entry name" value="NODB_dom"/>
</dbReference>
<evidence type="ECO:0000256" key="2">
    <source>
        <dbReference type="ARBA" id="ARBA00022729"/>
    </source>
</evidence>
<dbReference type="AlphaFoldDB" id="A0A6S6U2U0"/>
<accession>A0A6S6U2U0</accession>
<sequence>MNAKVLMFHRVLPKSKFGGINAYKDRGTLISESFFESIIKKIITSKKRVLTLLDYHILQEKNEINSNDLVLTFDDGYKDNFEYVLPILEKYHLKATFYPTLKYCFEGNSSPLDAYYSIGDQLALDLEQRQDWITGEQKKHFLSLNYAGQKEFNHFLSKKHRKTPTNKALYMSVEQLKQLLSLGHEIGAHSYHHPILTQMSPEDLMEELARTANCLDLLGLPRDRTFAYPDGVYSEPIISKLKQEGYLSACTVEAKPVHSYQPFKIPRLFIHPDYDLTAI</sequence>
<dbReference type="GO" id="GO:0005576">
    <property type="term" value="C:extracellular region"/>
    <property type="evidence" value="ECO:0007669"/>
    <property type="project" value="UniProtKB-SubCell"/>
</dbReference>
<protein>
    <recommendedName>
        <fullName evidence="3">NodB homology domain-containing protein</fullName>
    </recommendedName>
</protein>